<keyword evidence="4" id="KW-1185">Reference proteome</keyword>
<dbReference type="InterPro" id="IPR003675">
    <property type="entry name" value="Rce1/LyrA-like_dom"/>
</dbReference>
<keyword evidence="1" id="KW-0812">Transmembrane</keyword>
<feature type="transmembrane region" description="Helical" evidence="1">
    <location>
        <begin position="204"/>
        <end position="222"/>
    </location>
</feature>
<evidence type="ECO:0000256" key="1">
    <source>
        <dbReference type="SAM" id="Phobius"/>
    </source>
</evidence>
<name>A0ABV8CG59_9GAMM</name>
<reference evidence="4" key="1">
    <citation type="journal article" date="2019" name="Int. J. Syst. Evol. Microbiol.">
        <title>The Global Catalogue of Microorganisms (GCM) 10K type strain sequencing project: providing services to taxonomists for standard genome sequencing and annotation.</title>
        <authorList>
            <consortium name="The Broad Institute Genomics Platform"/>
            <consortium name="The Broad Institute Genome Sequencing Center for Infectious Disease"/>
            <person name="Wu L."/>
            <person name="Ma J."/>
        </authorList>
    </citation>
    <scope>NUCLEOTIDE SEQUENCE [LARGE SCALE GENOMIC DNA]</scope>
    <source>
        <strain evidence="4">CCUG 59858</strain>
    </source>
</reference>
<proteinExistence type="predicted"/>
<dbReference type="Proteomes" id="UP001595758">
    <property type="component" value="Unassembled WGS sequence"/>
</dbReference>
<feature type="transmembrane region" description="Helical" evidence="1">
    <location>
        <begin position="228"/>
        <end position="245"/>
    </location>
</feature>
<evidence type="ECO:0000313" key="3">
    <source>
        <dbReference type="EMBL" id="MFC3908947.1"/>
    </source>
</evidence>
<organism evidence="3 4">
    <name type="scientific">Legionella dresdenensis</name>
    <dbReference type="NCBI Taxonomy" id="450200"/>
    <lineage>
        <taxon>Bacteria</taxon>
        <taxon>Pseudomonadati</taxon>
        <taxon>Pseudomonadota</taxon>
        <taxon>Gammaproteobacteria</taxon>
        <taxon>Legionellales</taxon>
        <taxon>Legionellaceae</taxon>
        <taxon>Legionella</taxon>
    </lineage>
</organism>
<keyword evidence="1" id="KW-0472">Membrane</keyword>
<evidence type="ECO:0000313" key="4">
    <source>
        <dbReference type="Proteomes" id="UP001595758"/>
    </source>
</evidence>
<dbReference type="Pfam" id="PF02517">
    <property type="entry name" value="Rce1-like"/>
    <property type="match status" value="1"/>
</dbReference>
<feature type="transmembrane region" description="Helical" evidence="1">
    <location>
        <begin position="6"/>
        <end position="30"/>
    </location>
</feature>
<feature type="transmembrane region" description="Helical" evidence="1">
    <location>
        <begin position="148"/>
        <end position="166"/>
    </location>
</feature>
<gene>
    <name evidence="3" type="ORF">ACFORL_07660</name>
</gene>
<feature type="transmembrane region" description="Helical" evidence="1">
    <location>
        <begin position="42"/>
        <end position="64"/>
    </location>
</feature>
<feature type="transmembrane region" description="Helical" evidence="1">
    <location>
        <begin position="91"/>
        <end position="113"/>
    </location>
</feature>
<feature type="domain" description="CAAX prenyl protease 2/Lysostaphin resistance protein A-like" evidence="2">
    <location>
        <begin position="138"/>
        <end position="240"/>
    </location>
</feature>
<accession>A0ABV8CG59</accession>
<evidence type="ECO:0000259" key="2">
    <source>
        <dbReference type="Pfam" id="PF02517"/>
    </source>
</evidence>
<feature type="transmembrane region" description="Helical" evidence="1">
    <location>
        <begin position="172"/>
        <end position="192"/>
    </location>
</feature>
<dbReference type="EMBL" id="JBHSAB010000016">
    <property type="protein sequence ID" value="MFC3908947.1"/>
    <property type="molecule type" value="Genomic_DNA"/>
</dbReference>
<dbReference type="RefSeq" id="WP_382342710.1">
    <property type="nucleotide sequence ID" value="NZ_JBHSAB010000016.1"/>
</dbReference>
<comment type="caution">
    <text evidence="3">The sequence shown here is derived from an EMBL/GenBank/DDBJ whole genome shotgun (WGS) entry which is preliminary data.</text>
</comment>
<protein>
    <submittedName>
        <fullName evidence="3">Type II CAAX prenyl endopeptidase Rce1 family protein</fullName>
    </submittedName>
</protein>
<keyword evidence="1" id="KW-1133">Transmembrane helix</keyword>
<sequence length="249" mass="27956">MQINWPLVIFLFCLAIPGVLIATPKLIGLLLPDNSEQVRSRFSFIVIVQNLIMVFLMSLAGVALSSRTGLSDPILEGLLQGKPVLDLVQPVVLPVLALTLFGLTLFFVLYYGVVGRLLDTVSLLALKKLRAVFGLDGAALYNGVVEEILIRWGLMNVIVFFMLLLLRKKTDFVFWTAIILSGLMYMLTHLPVYIAAGCKNSRRFVYLMLALNCFQSVLFGWIFWHHGILAAICSHLIFNLGWYLYDSKL</sequence>